<dbReference type="PANTHER" id="PTHR12243:SF69">
    <property type="entry name" value="SI:CH73-59F11.3"/>
    <property type="match status" value="1"/>
</dbReference>
<evidence type="ECO:0000256" key="2">
    <source>
        <dbReference type="SAM" id="MobiDB-lite"/>
    </source>
</evidence>
<evidence type="ECO:0000259" key="3">
    <source>
        <dbReference type="PROSITE" id="PS51029"/>
    </source>
</evidence>
<reference evidence="5 6" key="1">
    <citation type="submission" date="2024-06" db="EMBL/GenBank/DDBJ databases">
        <title>A chromosome-level genome assembly of beet webworm, Loxostege sticticalis.</title>
        <authorList>
            <person name="Zhang Y."/>
        </authorList>
    </citation>
    <scope>NUCLEOTIDE SEQUENCE [LARGE SCALE GENOMIC DNA]</scope>
    <source>
        <strain evidence="5">AQ028</strain>
        <tissue evidence="5">Male pupae</tissue>
    </source>
</reference>
<dbReference type="PANTHER" id="PTHR12243">
    <property type="entry name" value="MADF DOMAIN TRANSCRIPTION FACTOR"/>
    <property type="match status" value="1"/>
</dbReference>
<dbReference type="EMBL" id="JBEDNZ010000022">
    <property type="protein sequence ID" value="KAL0818546.1"/>
    <property type="molecule type" value="Genomic_DNA"/>
</dbReference>
<feature type="compositionally biased region" description="Basic residues" evidence="2">
    <location>
        <begin position="149"/>
        <end position="161"/>
    </location>
</feature>
<evidence type="ECO:0000256" key="1">
    <source>
        <dbReference type="PROSITE-ProRule" id="PRU00371"/>
    </source>
</evidence>
<comment type="caution">
    <text evidence="5">The sequence shown here is derived from an EMBL/GenBank/DDBJ whole genome shotgun (WGS) entry which is preliminary data.</text>
</comment>
<accession>A0ABD0SFD8</accession>
<organism evidence="5 6">
    <name type="scientific">Loxostege sticticalis</name>
    <name type="common">Beet webworm moth</name>
    <dbReference type="NCBI Taxonomy" id="481309"/>
    <lineage>
        <taxon>Eukaryota</taxon>
        <taxon>Metazoa</taxon>
        <taxon>Ecdysozoa</taxon>
        <taxon>Arthropoda</taxon>
        <taxon>Hexapoda</taxon>
        <taxon>Insecta</taxon>
        <taxon>Pterygota</taxon>
        <taxon>Neoptera</taxon>
        <taxon>Endopterygota</taxon>
        <taxon>Lepidoptera</taxon>
        <taxon>Glossata</taxon>
        <taxon>Ditrysia</taxon>
        <taxon>Pyraloidea</taxon>
        <taxon>Crambidae</taxon>
        <taxon>Pyraustinae</taxon>
        <taxon>Loxostege</taxon>
    </lineage>
</organism>
<dbReference type="InterPro" id="IPR004210">
    <property type="entry name" value="BESS_motif"/>
</dbReference>
<feature type="region of interest" description="Disordered" evidence="2">
    <location>
        <begin position="148"/>
        <end position="175"/>
    </location>
</feature>
<evidence type="ECO:0000313" key="5">
    <source>
        <dbReference type="EMBL" id="KAL0818546.1"/>
    </source>
</evidence>
<dbReference type="InterPro" id="IPR039353">
    <property type="entry name" value="TF_Adf1"/>
</dbReference>
<dbReference type="GO" id="GO:0005634">
    <property type="term" value="C:nucleus"/>
    <property type="evidence" value="ECO:0007669"/>
    <property type="project" value="UniProtKB-SubCell"/>
</dbReference>
<evidence type="ECO:0008006" key="7">
    <source>
        <dbReference type="Google" id="ProtNLM"/>
    </source>
</evidence>
<dbReference type="InterPro" id="IPR006578">
    <property type="entry name" value="MADF-dom"/>
</dbReference>
<evidence type="ECO:0000313" key="6">
    <source>
        <dbReference type="Proteomes" id="UP001549921"/>
    </source>
</evidence>
<dbReference type="SMART" id="SM00595">
    <property type="entry name" value="MADF"/>
    <property type="match status" value="1"/>
</dbReference>
<comment type="subcellular location">
    <subcellularLocation>
        <location evidence="1">Nucleus</location>
    </subcellularLocation>
</comment>
<feature type="domain" description="MADF" evidence="3">
    <location>
        <begin position="11"/>
        <end position="107"/>
    </location>
</feature>
<evidence type="ECO:0000259" key="4">
    <source>
        <dbReference type="PROSITE" id="PS51031"/>
    </source>
</evidence>
<dbReference type="PROSITE" id="PS51031">
    <property type="entry name" value="BESS"/>
    <property type="match status" value="1"/>
</dbReference>
<dbReference type="Pfam" id="PF02944">
    <property type="entry name" value="BESS"/>
    <property type="match status" value="1"/>
</dbReference>
<dbReference type="PROSITE" id="PS51029">
    <property type="entry name" value="MADF"/>
    <property type="match status" value="1"/>
</dbReference>
<feature type="domain" description="BESS" evidence="4">
    <location>
        <begin position="188"/>
        <end position="227"/>
    </location>
</feature>
<dbReference type="Pfam" id="PF10545">
    <property type="entry name" value="MADF_DNA_bdg"/>
    <property type="match status" value="1"/>
</dbReference>
<gene>
    <name evidence="5" type="ORF">ABMA28_008985</name>
</gene>
<sequence>MSEMAFFNPADLIEEIQKRPALYKSDQPAEREEKLALWKEVGAAIFSDWETYNKATAYDKVLQLQRKWRSLRDAYNRELRSRRTGIRTNRKVYKYFKKMSFLGGFTGTLSEDENVADVTETHSTTADDDLSVSDAAIVKSLAVREPKVKVKKQRKKQRKRRSTIDSDPPPEEVEMPMFSLEVANDSENDSDRLFLLSFLPEMRQLPLNLKMWVRAQIASVMQEAVTCHYSNTLPGTSAEKNGLDVKRPRYDSNEDS</sequence>
<dbReference type="AlphaFoldDB" id="A0ABD0SFD8"/>
<name>A0ABD0SFD8_LOXSC</name>
<dbReference type="Proteomes" id="UP001549921">
    <property type="component" value="Unassembled WGS sequence"/>
</dbReference>
<proteinExistence type="predicted"/>
<keyword evidence="1" id="KW-0539">Nucleus</keyword>
<protein>
    <recommendedName>
        <fullName evidence="7">BESS domain-containing protein</fullName>
    </recommendedName>
</protein>